<keyword evidence="1" id="KW-1133">Transmembrane helix</keyword>
<dbReference type="AlphaFoldDB" id="A0A4Q7KWY5"/>
<evidence type="ECO:0000256" key="1">
    <source>
        <dbReference type="SAM" id="Phobius"/>
    </source>
</evidence>
<name>A0A4Q7KWY5_9PSEU</name>
<evidence type="ECO:0000313" key="3">
    <source>
        <dbReference type="Proteomes" id="UP000294257"/>
    </source>
</evidence>
<reference evidence="2 3" key="1">
    <citation type="submission" date="2019-02" db="EMBL/GenBank/DDBJ databases">
        <title>Genomic Encyclopedia of Type Strains, Phase IV (KMG-IV): sequencing the most valuable type-strain genomes for metagenomic binning, comparative biology and taxonomic classification.</title>
        <authorList>
            <person name="Goeker M."/>
        </authorList>
    </citation>
    <scope>NUCLEOTIDE SEQUENCE [LARGE SCALE GENOMIC DNA]</scope>
    <source>
        <strain evidence="2 3">DSM 101727</strain>
    </source>
</reference>
<comment type="caution">
    <text evidence="2">The sequence shown here is derived from an EMBL/GenBank/DDBJ whole genome shotgun (WGS) entry which is preliminary data.</text>
</comment>
<evidence type="ECO:0000313" key="2">
    <source>
        <dbReference type="EMBL" id="RZS41116.1"/>
    </source>
</evidence>
<organism evidence="2 3">
    <name type="scientific">Herbihabitans rhizosphaerae</name>
    <dbReference type="NCBI Taxonomy" id="1872711"/>
    <lineage>
        <taxon>Bacteria</taxon>
        <taxon>Bacillati</taxon>
        <taxon>Actinomycetota</taxon>
        <taxon>Actinomycetes</taxon>
        <taxon>Pseudonocardiales</taxon>
        <taxon>Pseudonocardiaceae</taxon>
        <taxon>Herbihabitans</taxon>
    </lineage>
</organism>
<keyword evidence="3" id="KW-1185">Reference proteome</keyword>
<feature type="transmembrane region" description="Helical" evidence="1">
    <location>
        <begin position="57"/>
        <end position="77"/>
    </location>
</feature>
<accession>A0A4Q7KWY5</accession>
<gene>
    <name evidence="2" type="ORF">EV193_103435</name>
</gene>
<protein>
    <submittedName>
        <fullName evidence="2">Uncharacterized protein</fullName>
    </submittedName>
</protein>
<sequence length="334" mass="36513">MDTPHKPHTGPWVPPEDLAQNEAYLGQRLLYNRSDQTEVTLLDVVTGDTAKKILRRAFGGFALILVAGLILEALGGLTSSSRSSDESSFALFGTLLAFGWLAMNLFVPRREPLGDWNLVLGKQHKLADTAYAAVYRSLKQEHRIPADIGVRRVRVGGPASGVRNYLQVRLGKYAVHVSVFPFGADLYLGWTLWRTDVPIAVVLRWLKLSTRRDPGYTCMVEIEPVKALRDAVHDGMRAGIEAVRIGEAVPLRETFGDGLRIESDDTAGPAQPVSHWLTVAAAVPVYSTENGAEQGRATPGKSYELVDETADGLLVRDTSGVIALLRDTSGVRWS</sequence>
<proteinExistence type="predicted"/>
<keyword evidence="1" id="KW-0472">Membrane</keyword>
<dbReference type="EMBL" id="SGWQ01000003">
    <property type="protein sequence ID" value="RZS41116.1"/>
    <property type="molecule type" value="Genomic_DNA"/>
</dbReference>
<keyword evidence="1" id="KW-0812">Transmembrane</keyword>
<dbReference type="Proteomes" id="UP000294257">
    <property type="component" value="Unassembled WGS sequence"/>
</dbReference>
<dbReference type="OrthoDB" id="3291473at2"/>
<feature type="transmembrane region" description="Helical" evidence="1">
    <location>
        <begin position="89"/>
        <end position="107"/>
    </location>
</feature>
<dbReference type="RefSeq" id="WP_130344070.1">
    <property type="nucleotide sequence ID" value="NZ_SGWQ01000003.1"/>
</dbReference>